<dbReference type="EMBL" id="JAHHHV010000091">
    <property type="protein sequence ID" value="MBW4468572.1"/>
    <property type="molecule type" value="Genomic_DNA"/>
</dbReference>
<dbReference type="Proteomes" id="UP000707356">
    <property type="component" value="Unassembled WGS sequence"/>
</dbReference>
<gene>
    <name evidence="2" type="ORF">KME07_24370</name>
</gene>
<sequence>MISVADLLINNRVPGNFFAPDVYVRGDLEVGLLENRQGDRLLAIPETLIQAIYSGLATETGQAASLVLFNCGKWWGKSFYTRFSEQVGGYYSQPIANLPMVEFLQALQECWMAHGWGKIALDQSYQQQGFLIVKGWNSAFARLAPRKNQPVCHLEAGVLSAFFSQLTGKDLHCIQTSCESMGADCNRFLLGIAPRLAPVEAMAATQDHDAIMSQLCP</sequence>
<evidence type="ECO:0000259" key="1">
    <source>
        <dbReference type="SMART" id="SM00989"/>
    </source>
</evidence>
<comment type="caution">
    <text evidence="2">The sequence shown here is derived from an EMBL/GenBank/DDBJ whole genome shotgun (WGS) entry which is preliminary data.</text>
</comment>
<dbReference type="InterPro" id="IPR004096">
    <property type="entry name" value="V4R"/>
</dbReference>
<dbReference type="InterPro" id="IPR024096">
    <property type="entry name" value="NO_sig/Golgi_transp_ligand-bd"/>
</dbReference>
<proteinExistence type="predicted"/>
<dbReference type="AlphaFoldDB" id="A0A951U8J9"/>
<name>A0A951U8J9_9CYAN</name>
<accession>A0A951U8J9</accession>
<feature type="domain" description="4-vinyl reductase 4VR" evidence="1">
    <location>
        <begin position="130"/>
        <end position="192"/>
    </location>
</feature>
<reference evidence="2" key="1">
    <citation type="submission" date="2021-05" db="EMBL/GenBank/DDBJ databases">
        <authorList>
            <person name="Pietrasiak N."/>
            <person name="Ward R."/>
            <person name="Stajich J.E."/>
            <person name="Kurbessoian T."/>
        </authorList>
    </citation>
    <scope>NUCLEOTIDE SEQUENCE</scope>
    <source>
        <strain evidence="2">GSE-TBD4-15B</strain>
    </source>
</reference>
<dbReference type="SUPFAM" id="SSF111126">
    <property type="entry name" value="Ligand-binding domain in the NO signalling and Golgi transport"/>
    <property type="match status" value="1"/>
</dbReference>
<evidence type="ECO:0000313" key="3">
    <source>
        <dbReference type="Proteomes" id="UP000707356"/>
    </source>
</evidence>
<dbReference type="Pfam" id="PF02830">
    <property type="entry name" value="V4R"/>
    <property type="match status" value="1"/>
</dbReference>
<reference evidence="2" key="2">
    <citation type="journal article" date="2022" name="Microbiol. Resour. Announc.">
        <title>Metagenome Sequencing to Explore Phylogenomics of Terrestrial Cyanobacteria.</title>
        <authorList>
            <person name="Ward R.D."/>
            <person name="Stajich J.E."/>
            <person name="Johansen J.R."/>
            <person name="Huntemann M."/>
            <person name="Clum A."/>
            <person name="Foster B."/>
            <person name="Foster B."/>
            <person name="Roux S."/>
            <person name="Palaniappan K."/>
            <person name="Varghese N."/>
            <person name="Mukherjee S."/>
            <person name="Reddy T.B.K."/>
            <person name="Daum C."/>
            <person name="Copeland A."/>
            <person name="Chen I.A."/>
            <person name="Ivanova N.N."/>
            <person name="Kyrpides N.C."/>
            <person name="Shapiro N."/>
            <person name="Eloe-Fadrosh E.A."/>
            <person name="Pietrasiak N."/>
        </authorList>
    </citation>
    <scope>NUCLEOTIDE SEQUENCE</scope>
    <source>
        <strain evidence="2">GSE-TBD4-15B</strain>
    </source>
</reference>
<dbReference type="SMART" id="SM00989">
    <property type="entry name" value="V4R"/>
    <property type="match status" value="1"/>
</dbReference>
<dbReference type="PANTHER" id="PTHR35090:SF1">
    <property type="entry name" value="SLR0144 PROTEIN"/>
    <property type="match status" value="1"/>
</dbReference>
<protein>
    <submittedName>
        <fullName evidence="2">4-vinyl reductase</fullName>
    </submittedName>
</protein>
<dbReference type="Gene3D" id="3.30.1380.20">
    <property type="entry name" value="Trafficking protein particle complex subunit 3"/>
    <property type="match status" value="1"/>
</dbReference>
<organism evidence="2 3">
    <name type="scientific">Pegethrix bostrychoides GSE-TBD4-15B</name>
    <dbReference type="NCBI Taxonomy" id="2839662"/>
    <lineage>
        <taxon>Bacteria</taxon>
        <taxon>Bacillati</taxon>
        <taxon>Cyanobacteriota</taxon>
        <taxon>Cyanophyceae</taxon>
        <taxon>Oculatellales</taxon>
        <taxon>Oculatellaceae</taxon>
        <taxon>Pegethrix</taxon>
    </lineage>
</organism>
<evidence type="ECO:0000313" key="2">
    <source>
        <dbReference type="EMBL" id="MBW4468572.1"/>
    </source>
</evidence>
<dbReference type="PANTHER" id="PTHR35090">
    <property type="entry name" value="DNA-DIRECTED RNA POLYMERASE SUBUNIT I"/>
    <property type="match status" value="1"/>
</dbReference>